<dbReference type="GeneID" id="19204701"/>
<proteinExistence type="predicted"/>
<evidence type="ECO:0000313" key="1">
    <source>
        <dbReference type="EMBL" id="EIW84895.1"/>
    </source>
</evidence>
<keyword evidence="2" id="KW-1185">Reference proteome</keyword>
<dbReference type="OMA" id="CAYEITT"/>
<evidence type="ECO:0000313" key="2">
    <source>
        <dbReference type="Proteomes" id="UP000053558"/>
    </source>
</evidence>
<dbReference type="EMBL" id="JH711574">
    <property type="protein sequence ID" value="EIW84895.1"/>
    <property type="molecule type" value="Genomic_DNA"/>
</dbReference>
<dbReference type="AlphaFoldDB" id="A0A5M3N1V4"/>
<sequence>MTILKFTKADMLNSTLVTPETGAPVFTILTRSHFIRANGRDSDTESEDEDSATQRTIITNKTGRTVAEIAWKGRQPVEVVIGKEKINVKGMFGTKSAILSQNVVGLPTRFDPELFWLAAPSGLSLLDYESSQTRGQYHVNAIRVGDKLRAAPIAGFGNDYLEFDSHPDAPTEEFIVSFILVETMRRGRFNLNPHKPWTENLASIGRKIRRSSV</sequence>
<dbReference type="RefSeq" id="XP_007764564.1">
    <property type="nucleotide sequence ID" value="XM_007766374.1"/>
</dbReference>
<dbReference type="Proteomes" id="UP000053558">
    <property type="component" value="Unassembled WGS sequence"/>
</dbReference>
<comment type="caution">
    <text evidence="1">The sequence shown here is derived from an EMBL/GenBank/DDBJ whole genome shotgun (WGS) entry which is preliminary data.</text>
</comment>
<dbReference type="OrthoDB" id="3258136at2759"/>
<name>A0A5M3N1V4_CONPW</name>
<gene>
    <name evidence="1" type="ORF">CONPUDRAFT_162217</name>
</gene>
<reference evidence="2" key="1">
    <citation type="journal article" date="2012" name="Science">
        <title>The Paleozoic origin of enzymatic lignin decomposition reconstructed from 31 fungal genomes.</title>
        <authorList>
            <person name="Floudas D."/>
            <person name="Binder M."/>
            <person name="Riley R."/>
            <person name="Barry K."/>
            <person name="Blanchette R.A."/>
            <person name="Henrissat B."/>
            <person name="Martinez A.T."/>
            <person name="Otillar R."/>
            <person name="Spatafora J.W."/>
            <person name="Yadav J.S."/>
            <person name="Aerts A."/>
            <person name="Benoit I."/>
            <person name="Boyd A."/>
            <person name="Carlson A."/>
            <person name="Copeland A."/>
            <person name="Coutinho P.M."/>
            <person name="de Vries R.P."/>
            <person name="Ferreira P."/>
            <person name="Findley K."/>
            <person name="Foster B."/>
            <person name="Gaskell J."/>
            <person name="Glotzer D."/>
            <person name="Gorecki P."/>
            <person name="Heitman J."/>
            <person name="Hesse C."/>
            <person name="Hori C."/>
            <person name="Igarashi K."/>
            <person name="Jurgens J.A."/>
            <person name="Kallen N."/>
            <person name="Kersten P."/>
            <person name="Kohler A."/>
            <person name="Kuees U."/>
            <person name="Kumar T.K.A."/>
            <person name="Kuo A."/>
            <person name="LaButti K."/>
            <person name="Larrondo L.F."/>
            <person name="Lindquist E."/>
            <person name="Ling A."/>
            <person name="Lombard V."/>
            <person name="Lucas S."/>
            <person name="Lundell T."/>
            <person name="Martin R."/>
            <person name="McLaughlin D.J."/>
            <person name="Morgenstern I."/>
            <person name="Morin E."/>
            <person name="Murat C."/>
            <person name="Nagy L.G."/>
            <person name="Nolan M."/>
            <person name="Ohm R.A."/>
            <person name="Patyshakuliyeva A."/>
            <person name="Rokas A."/>
            <person name="Ruiz-Duenas F.J."/>
            <person name="Sabat G."/>
            <person name="Salamov A."/>
            <person name="Samejima M."/>
            <person name="Schmutz J."/>
            <person name="Slot J.C."/>
            <person name="St John F."/>
            <person name="Stenlid J."/>
            <person name="Sun H."/>
            <person name="Sun S."/>
            <person name="Syed K."/>
            <person name="Tsang A."/>
            <person name="Wiebenga A."/>
            <person name="Young D."/>
            <person name="Pisabarro A."/>
            <person name="Eastwood D.C."/>
            <person name="Martin F."/>
            <person name="Cullen D."/>
            <person name="Grigoriev I.V."/>
            <person name="Hibbett D.S."/>
        </authorList>
    </citation>
    <scope>NUCLEOTIDE SEQUENCE [LARGE SCALE GENOMIC DNA]</scope>
    <source>
        <strain evidence="2">RWD-64-598 SS2</strain>
    </source>
</reference>
<accession>A0A5M3N1V4</accession>
<organism evidence="1 2">
    <name type="scientific">Coniophora puteana (strain RWD-64-598)</name>
    <name type="common">Brown rot fungus</name>
    <dbReference type="NCBI Taxonomy" id="741705"/>
    <lineage>
        <taxon>Eukaryota</taxon>
        <taxon>Fungi</taxon>
        <taxon>Dikarya</taxon>
        <taxon>Basidiomycota</taxon>
        <taxon>Agaricomycotina</taxon>
        <taxon>Agaricomycetes</taxon>
        <taxon>Agaricomycetidae</taxon>
        <taxon>Boletales</taxon>
        <taxon>Coniophorineae</taxon>
        <taxon>Coniophoraceae</taxon>
        <taxon>Coniophora</taxon>
    </lineage>
</organism>
<protein>
    <submittedName>
        <fullName evidence="1">Uncharacterized protein</fullName>
    </submittedName>
</protein>
<dbReference type="KEGG" id="cput:CONPUDRAFT_162217"/>